<dbReference type="EMBL" id="MLJW01000029">
    <property type="protein sequence ID" value="OIR08943.1"/>
    <property type="molecule type" value="Genomic_DNA"/>
</dbReference>
<reference evidence="1" key="1">
    <citation type="submission" date="2016-10" db="EMBL/GenBank/DDBJ databases">
        <title>Sequence of Gallionella enrichment culture.</title>
        <authorList>
            <person name="Poehlein A."/>
            <person name="Muehling M."/>
            <person name="Daniel R."/>
        </authorList>
    </citation>
    <scope>NUCLEOTIDE SEQUENCE</scope>
</reference>
<organism evidence="1">
    <name type="scientific">mine drainage metagenome</name>
    <dbReference type="NCBI Taxonomy" id="410659"/>
    <lineage>
        <taxon>unclassified sequences</taxon>
        <taxon>metagenomes</taxon>
        <taxon>ecological metagenomes</taxon>
    </lineage>
</organism>
<dbReference type="AlphaFoldDB" id="A0A1J5SKH8"/>
<protein>
    <recommendedName>
        <fullName evidence="2">Lipoprotein</fullName>
    </recommendedName>
</protein>
<evidence type="ECO:0008006" key="2">
    <source>
        <dbReference type="Google" id="ProtNLM"/>
    </source>
</evidence>
<name>A0A1J5SKH8_9ZZZZ</name>
<evidence type="ECO:0000313" key="1">
    <source>
        <dbReference type="EMBL" id="OIR08943.1"/>
    </source>
</evidence>
<gene>
    <name evidence="1" type="ORF">GALL_89370</name>
</gene>
<dbReference type="NCBIfam" id="NF038027">
    <property type="entry name" value="TssQ_fam"/>
    <property type="match status" value="1"/>
</dbReference>
<comment type="caution">
    <text evidence="1">The sequence shown here is derived from an EMBL/GenBank/DDBJ whole genome shotgun (WGS) entry which is preliminary data.</text>
</comment>
<accession>A0A1J5SKH8</accession>
<dbReference type="PROSITE" id="PS51257">
    <property type="entry name" value="PROKAR_LIPOPROTEIN"/>
    <property type="match status" value="1"/>
</dbReference>
<proteinExistence type="predicted"/>
<dbReference type="InterPro" id="IPR047780">
    <property type="entry name" value="TssQ-like"/>
</dbReference>
<sequence>MKSATWIISLAPLLLGACAIASLNSDSRQDLVVGVKSFQEGDMATATLVLNHLLNHSRYDGLATKEDQVTAHKYLAFIHCISDEVTQCRSEFRKALEIDPQFKLKPEEAGHPKWGPVFSEEKARFAR</sequence>